<comment type="caution">
    <text evidence="3">The sequence shown here is derived from an EMBL/GenBank/DDBJ whole genome shotgun (WGS) entry which is preliminary data.</text>
</comment>
<reference evidence="3 4" key="1">
    <citation type="submission" date="2019-08" db="EMBL/GenBank/DDBJ databases">
        <title>The genome sequence of a newly discovered highly antifungal drug resistant Aspergillus species, Aspergillus tanneri NIH 1004.</title>
        <authorList>
            <person name="Mounaud S."/>
            <person name="Singh I."/>
            <person name="Joardar V."/>
            <person name="Pakala S."/>
            <person name="Pakala S."/>
            <person name="Venepally P."/>
            <person name="Chung J.K."/>
            <person name="Losada L."/>
            <person name="Nierman W.C."/>
        </authorList>
    </citation>
    <scope>NUCLEOTIDE SEQUENCE [LARGE SCALE GENOMIC DNA]</scope>
    <source>
        <strain evidence="3 4">NIH1004</strain>
    </source>
</reference>
<dbReference type="InterPro" id="IPR021139">
    <property type="entry name" value="NYN"/>
</dbReference>
<dbReference type="GeneID" id="54324901"/>
<protein>
    <recommendedName>
        <fullName evidence="2">NYN domain-containing protein</fullName>
    </recommendedName>
</protein>
<dbReference type="RefSeq" id="XP_033428889.1">
    <property type="nucleotide sequence ID" value="XM_033566894.1"/>
</dbReference>
<evidence type="ECO:0000313" key="4">
    <source>
        <dbReference type="Proteomes" id="UP000324241"/>
    </source>
</evidence>
<dbReference type="Proteomes" id="UP000324241">
    <property type="component" value="Unassembled WGS sequence"/>
</dbReference>
<dbReference type="OrthoDB" id="5205629at2759"/>
<evidence type="ECO:0000259" key="2">
    <source>
        <dbReference type="Pfam" id="PF01936"/>
    </source>
</evidence>
<feature type="compositionally biased region" description="Polar residues" evidence="1">
    <location>
        <begin position="172"/>
        <end position="181"/>
    </location>
</feature>
<feature type="region of interest" description="Disordered" evidence="1">
    <location>
        <begin position="168"/>
        <end position="194"/>
    </location>
</feature>
<gene>
    <name evidence="3" type="ORF">ATNIH1004_002199</name>
</gene>
<feature type="domain" description="NYN" evidence="2">
    <location>
        <begin position="21"/>
        <end position="72"/>
    </location>
</feature>
<sequence length="194" mass="21103">MVGDNIPKLAVLIDAENARSSVGDWTKPHLQDWKGELLERSIQPIQQFAYTHGKNATDSAMIIDAMDLLYSGFTDVQCEPPPSSGPDNNDILARIQRLEDLILRSHGVVDRSPVEPTSQSSAAPSYMPEGEGDSKFLEEVCSREPSVISDLSNGVSFHILSIQQALYGDPNSGESPGNNSRVIKAWLPPKSEAS</sequence>
<name>A0A5M9MRK4_9EURO</name>
<dbReference type="EMBL" id="QUQM01000001">
    <property type="protein sequence ID" value="KAA8649528.1"/>
    <property type="molecule type" value="Genomic_DNA"/>
</dbReference>
<dbReference type="PANTHER" id="PTHR35811:SF1">
    <property type="entry name" value="HTH OST-TYPE DOMAIN-CONTAINING PROTEIN"/>
    <property type="match status" value="1"/>
</dbReference>
<dbReference type="Pfam" id="PF01936">
    <property type="entry name" value="NYN"/>
    <property type="match status" value="1"/>
</dbReference>
<dbReference type="GO" id="GO:0004540">
    <property type="term" value="F:RNA nuclease activity"/>
    <property type="evidence" value="ECO:0007669"/>
    <property type="project" value="InterPro"/>
</dbReference>
<dbReference type="AlphaFoldDB" id="A0A5M9MRK4"/>
<feature type="region of interest" description="Disordered" evidence="1">
    <location>
        <begin position="110"/>
        <end position="133"/>
    </location>
</feature>
<accession>A0A5M9MRK4</accession>
<evidence type="ECO:0000313" key="3">
    <source>
        <dbReference type="EMBL" id="KAA8649528.1"/>
    </source>
</evidence>
<evidence type="ECO:0000256" key="1">
    <source>
        <dbReference type="SAM" id="MobiDB-lite"/>
    </source>
</evidence>
<proteinExistence type="predicted"/>
<organism evidence="3 4">
    <name type="scientific">Aspergillus tanneri</name>
    <dbReference type="NCBI Taxonomy" id="1220188"/>
    <lineage>
        <taxon>Eukaryota</taxon>
        <taxon>Fungi</taxon>
        <taxon>Dikarya</taxon>
        <taxon>Ascomycota</taxon>
        <taxon>Pezizomycotina</taxon>
        <taxon>Eurotiomycetes</taxon>
        <taxon>Eurotiomycetidae</taxon>
        <taxon>Eurotiales</taxon>
        <taxon>Aspergillaceae</taxon>
        <taxon>Aspergillus</taxon>
        <taxon>Aspergillus subgen. Circumdati</taxon>
    </lineage>
</organism>
<dbReference type="PANTHER" id="PTHR35811">
    <property type="entry name" value="SLR1870 PROTEIN"/>
    <property type="match status" value="1"/>
</dbReference>
<dbReference type="CDD" id="cd11297">
    <property type="entry name" value="PIN_LabA-like_N_1"/>
    <property type="match status" value="1"/>
</dbReference>